<protein>
    <submittedName>
        <fullName evidence="1">Finger protein</fullName>
    </submittedName>
</protein>
<organism evidence="1 2">
    <name type="scientific">Seminavis robusta</name>
    <dbReference type="NCBI Taxonomy" id="568900"/>
    <lineage>
        <taxon>Eukaryota</taxon>
        <taxon>Sar</taxon>
        <taxon>Stramenopiles</taxon>
        <taxon>Ochrophyta</taxon>
        <taxon>Bacillariophyta</taxon>
        <taxon>Bacillariophyceae</taxon>
        <taxon>Bacillariophycidae</taxon>
        <taxon>Naviculales</taxon>
        <taxon>Naviculaceae</taxon>
        <taxon>Seminavis</taxon>
    </lineage>
</organism>
<sequence>MAKKNATTGKFLSKDSSIYEIEDLEGPPGVIRTKSAKTVCPIDGKMGAAYVHTLQGEDHVGEAAHMLSYSWGYSIGDIVDTLTGFCLQNNLDPKRTYIWMCCLCVNQHRVVDNNANDQSGMTAPAKIDFFSIFGERVKKIGHLLAMMAPWKAPIYITRVWCIFEIFTAHRTGGCKVDIVMPPREKQSLEQDVLDNEGGINALYETLGNTKVENAKASEESDRLAILTKVMYPHLSHLDSVVCLPAVLFVF</sequence>
<dbReference type="EMBL" id="CAICTM010000945">
    <property type="protein sequence ID" value="CAB9518597.1"/>
    <property type="molecule type" value="Genomic_DNA"/>
</dbReference>
<evidence type="ECO:0000313" key="1">
    <source>
        <dbReference type="EMBL" id="CAB9518597.1"/>
    </source>
</evidence>
<dbReference type="Proteomes" id="UP001153069">
    <property type="component" value="Unassembled WGS sequence"/>
</dbReference>
<accession>A0A9N8ECJ0</accession>
<comment type="caution">
    <text evidence="1">The sequence shown here is derived from an EMBL/GenBank/DDBJ whole genome shotgun (WGS) entry which is preliminary data.</text>
</comment>
<reference evidence="1" key="1">
    <citation type="submission" date="2020-06" db="EMBL/GenBank/DDBJ databases">
        <authorList>
            <consortium name="Plant Systems Biology data submission"/>
        </authorList>
    </citation>
    <scope>NUCLEOTIDE SEQUENCE</scope>
    <source>
        <strain evidence="1">D6</strain>
    </source>
</reference>
<proteinExistence type="predicted"/>
<dbReference type="AlphaFoldDB" id="A0A9N8ECJ0"/>
<dbReference type="OrthoDB" id="410679at2759"/>
<name>A0A9N8ECJ0_9STRA</name>
<gene>
    <name evidence="1" type="ORF">SEMRO_947_G223450.1</name>
</gene>
<keyword evidence="2" id="KW-1185">Reference proteome</keyword>
<evidence type="ECO:0000313" key="2">
    <source>
        <dbReference type="Proteomes" id="UP001153069"/>
    </source>
</evidence>